<dbReference type="PANTHER" id="PTHR46797:SF1">
    <property type="entry name" value="METHYLPHOSPHONATE SYNTHASE"/>
    <property type="match status" value="1"/>
</dbReference>
<name>A0A9D1EZY3_9BACT</name>
<protein>
    <submittedName>
        <fullName evidence="3">Helix-turn-helix transcriptional regulator</fullName>
    </submittedName>
</protein>
<keyword evidence="1" id="KW-0238">DNA-binding</keyword>
<evidence type="ECO:0000313" key="4">
    <source>
        <dbReference type="Proteomes" id="UP000823928"/>
    </source>
</evidence>
<dbReference type="InterPro" id="IPR001387">
    <property type="entry name" value="Cro/C1-type_HTH"/>
</dbReference>
<dbReference type="AlphaFoldDB" id="A0A9D1EZY3"/>
<evidence type="ECO:0000256" key="1">
    <source>
        <dbReference type="ARBA" id="ARBA00023125"/>
    </source>
</evidence>
<dbReference type="GO" id="GO:0005829">
    <property type="term" value="C:cytosol"/>
    <property type="evidence" value="ECO:0007669"/>
    <property type="project" value="TreeGrafter"/>
</dbReference>
<dbReference type="GO" id="GO:0003700">
    <property type="term" value="F:DNA-binding transcription factor activity"/>
    <property type="evidence" value="ECO:0007669"/>
    <property type="project" value="TreeGrafter"/>
</dbReference>
<dbReference type="CDD" id="cd00093">
    <property type="entry name" value="HTH_XRE"/>
    <property type="match status" value="1"/>
</dbReference>
<proteinExistence type="predicted"/>
<dbReference type="GO" id="GO:0003677">
    <property type="term" value="F:DNA binding"/>
    <property type="evidence" value="ECO:0007669"/>
    <property type="project" value="UniProtKB-KW"/>
</dbReference>
<dbReference type="SMART" id="SM00530">
    <property type="entry name" value="HTH_XRE"/>
    <property type="match status" value="1"/>
</dbReference>
<dbReference type="Proteomes" id="UP000823928">
    <property type="component" value="Unassembled WGS sequence"/>
</dbReference>
<reference evidence="3" key="2">
    <citation type="journal article" date="2021" name="PeerJ">
        <title>Extensive microbial diversity within the chicken gut microbiome revealed by metagenomics and culture.</title>
        <authorList>
            <person name="Gilroy R."/>
            <person name="Ravi A."/>
            <person name="Getino M."/>
            <person name="Pursley I."/>
            <person name="Horton D.L."/>
            <person name="Alikhan N.F."/>
            <person name="Baker D."/>
            <person name="Gharbi K."/>
            <person name="Hall N."/>
            <person name="Watson M."/>
            <person name="Adriaenssens E.M."/>
            <person name="Foster-Nyarko E."/>
            <person name="Jarju S."/>
            <person name="Secka A."/>
            <person name="Antonio M."/>
            <person name="Oren A."/>
            <person name="Chaudhuri R.R."/>
            <person name="La Ragione R."/>
            <person name="Hildebrand F."/>
            <person name="Pallen M.J."/>
        </authorList>
    </citation>
    <scope>NUCLEOTIDE SEQUENCE</scope>
    <source>
        <strain evidence="3">6276</strain>
    </source>
</reference>
<dbReference type="InterPro" id="IPR050807">
    <property type="entry name" value="TransReg_Diox_bact_type"/>
</dbReference>
<dbReference type="InterPro" id="IPR010982">
    <property type="entry name" value="Lambda_DNA-bd_dom_sf"/>
</dbReference>
<reference evidence="3" key="1">
    <citation type="submission" date="2020-10" db="EMBL/GenBank/DDBJ databases">
        <authorList>
            <person name="Gilroy R."/>
        </authorList>
    </citation>
    <scope>NUCLEOTIDE SEQUENCE</scope>
    <source>
        <strain evidence="3">6276</strain>
    </source>
</reference>
<dbReference type="Pfam" id="PF01381">
    <property type="entry name" value="HTH_3"/>
    <property type="match status" value="1"/>
</dbReference>
<dbReference type="Gene3D" id="1.10.260.40">
    <property type="entry name" value="lambda repressor-like DNA-binding domains"/>
    <property type="match status" value="1"/>
</dbReference>
<dbReference type="EMBL" id="DVIU01000184">
    <property type="protein sequence ID" value="HIS36804.1"/>
    <property type="molecule type" value="Genomic_DNA"/>
</dbReference>
<evidence type="ECO:0000259" key="2">
    <source>
        <dbReference type="PROSITE" id="PS50943"/>
    </source>
</evidence>
<dbReference type="SUPFAM" id="SSF47413">
    <property type="entry name" value="lambda repressor-like DNA-binding domains"/>
    <property type="match status" value="1"/>
</dbReference>
<accession>A0A9D1EZY3</accession>
<organism evidence="3 4">
    <name type="scientific">Candidatus Scatousia excrementigallinarum</name>
    <dbReference type="NCBI Taxonomy" id="2840935"/>
    <lineage>
        <taxon>Bacteria</taxon>
        <taxon>Candidatus Scatousia</taxon>
    </lineage>
</organism>
<gene>
    <name evidence="3" type="ORF">IAC10_09285</name>
</gene>
<evidence type="ECO:0000313" key="3">
    <source>
        <dbReference type="EMBL" id="HIS36804.1"/>
    </source>
</evidence>
<dbReference type="PANTHER" id="PTHR46797">
    <property type="entry name" value="HTH-TYPE TRANSCRIPTIONAL REGULATOR"/>
    <property type="match status" value="1"/>
</dbReference>
<dbReference type="PROSITE" id="PS50943">
    <property type="entry name" value="HTH_CROC1"/>
    <property type="match status" value="1"/>
</dbReference>
<feature type="domain" description="HTH cro/C1-type" evidence="2">
    <location>
        <begin position="12"/>
        <end position="66"/>
    </location>
</feature>
<comment type="caution">
    <text evidence="3">The sequence shown here is derived from an EMBL/GenBank/DDBJ whole genome shotgun (WGS) entry which is preliminary data.</text>
</comment>
<sequence length="70" mass="7903">MNNILQELGNNIRAERNRLKLSQAELAERVGVSLPHISKIESGLSDIKFTTLIAILKALNIPFEKLYELN</sequence>